<evidence type="ECO:0000256" key="5">
    <source>
        <dbReference type="ARBA" id="ARBA00022679"/>
    </source>
</evidence>
<organism evidence="9 10">
    <name type="scientific">Clostridium hominis</name>
    <dbReference type="NCBI Taxonomy" id="2763036"/>
    <lineage>
        <taxon>Bacteria</taxon>
        <taxon>Bacillati</taxon>
        <taxon>Bacillota</taxon>
        <taxon>Clostridia</taxon>
        <taxon>Eubacteriales</taxon>
        <taxon>Clostridiaceae</taxon>
        <taxon>Clostridium</taxon>
    </lineage>
</organism>
<evidence type="ECO:0000256" key="6">
    <source>
        <dbReference type="ARBA" id="ARBA00022683"/>
    </source>
</evidence>
<feature type="domain" description="PTS EIIA type-4" evidence="8">
    <location>
        <begin position="1"/>
        <end position="124"/>
    </location>
</feature>
<sequence>MIGIIIVTHGRLGEELLNSAEMIVGENENIKAVSFERGEPVENLNEKVKTVIGELSNCNDILTFVDIYGGSPFNTILPYVINSGYICLTGVNLPTIIEAIMNRDTVETVEELKEICINVYKESLYDVKEIYERRRGNGSSTA</sequence>
<dbReference type="InterPro" id="IPR033887">
    <property type="entry name" value="PTS_IIA_man"/>
</dbReference>
<evidence type="ECO:0000256" key="3">
    <source>
        <dbReference type="ARBA" id="ARBA00022490"/>
    </source>
</evidence>
<keyword evidence="4 9" id="KW-0762">Sugar transport</keyword>
<dbReference type="InterPro" id="IPR051471">
    <property type="entry name" value="Bacterial_PTS_sugar_comp"/>
</dbReference>
<dbReference type="PROSITE" id="PS51096">
    <property type="entry name" value="PTS_EIIA_TYPE_4"/>
    <property type="match status" value="1"/>
</dbReference>
<protein>
    <submittedName>
        <fullName evidence="9">PTS sugar transporter subunit IIA</fullName>
    </submittedName>
</protein>
<dbReference type="EMBL" id="JACOOO010000038">
    <property type="protein sequence ID" value="MBC5630412.1"/>
    <property type="molecule type" value="Genomic_DNA"/>
</dbReference>
<dbReference type="RefSeq" id="WP_186860754.1">
    <property type="nucleotide sequence ID" value="NZ_JACOOO010000038.1"/>
</dbReference>
<comment type="subcellular location">
    <subcellularLocation>
        <location evidence="1">Cytoplasm</location>
    </subcellularLocation>
</comment>
<evidence type="ECO:0000256" key="1">
    <source>
        <dbReference type="ARBA" id="ARBA00004496"/>
    </source>
</evidence>
<reference evidence="9 10" key="1">
    <citation type="submission" date="2020-08" db="EMBL/GenBank/DDBJ databases">
        <title>Genome public.</title>
        <authorList>
            <person name="Liu C."/>
            <person name="Sun Q."/>
        </authorList>
    </citation>
    <scope>NUCLEOTIDE SEQUENCE [LARGE SCALE GENOMIC DNA]</scope>
    <source>
        <strain evidence="9 10">NSJ-6</strain>
    </source>
</reference>
<accession>A0ABR7DGD9</accession>
<keyword evidence="2" id="KW-0813">Transport</keyword>
<dbReference type="Proteomes" id="UP000596929">
    <property type="component" value="Unassembled WGS sequence"/>
</dbReference>
<evidence type="ECO:0000256" key="7">
    <source>
        <dbReference type="ARBA" id="ARBA00022777"/>
    </source>
</evidence>
<keyword evidence="3" id="KW-0963">Cytoplasm</keyword>
<proteinExistence type="predicted"/>
<keyword evidence="5" id="KW-0808">Transferase</keyword>
<keyword evidence="10" id="KW-1185">Reference proteome</keyword>
<dbReference type="InterPro" id="IPR004701">
    <property type="entry name" value="PTS_EIIA_man-typ"/>
</dbReference>
<gene>
    <name evidence="9" type="ORF">H8S20_16255</name>
</gene>
<keyword evidence="7" id="KW-0418">Kinase</keyword>
<evidence type="ECO:0000313" key="9">
    <source>
        <dbReference type="EMBL" id="MBC5630412.1"/>
    </source>
</evidence>
<dbReference type="CDD" id="cd00006">
    <property type="entry name" value="PTS_IIA_man"/>
    <property type="match status" value="1"/>
</dbReference>
<comment type="caution">
    <text evidence="9">The sequence shown here is derived from an EMBL/GenBank/DDBJ whole genome shotgun (WGS) entry which is preliminary data.</text>
</comment>
<evidence type="ECO:0000256" key="4">
    <source>
        <dbReference type="ARBA" id="ARBA00022597"/>
    </source>
</evidence>
<evidence type="ECO:0000313" key="10">
    <source>
        <dbReference type="Proteomes" id="UP000596929"/>
    </source>
</evidence>
<dbReference type="PANTHER" id="PTHR33799:SF1">
    <property type="entry name" value="PTS SYSTEM MANNOSE-SPECIFIC EIIAB COMPONENT-RELATED"/>
    <property type="match status" value="1"/>
</dbReference>
<dbReference type="InterPro" id="IPR036662">
    <property type="entry name" value="PTS_EIIA_man-typ_sf"/>
</dbReference>
<evidence type="ECO:0000259" key="8">
    <source>
        <dbReference type="PROSITE" id="PS51096"/>
    </source>
</evidence>
<dbReference type="Gene3D" id="3.40.50.510">
    <property type="entry name" value="Phosphotransferase system, mannose-type IIA component"/>
    <property type="match status" value="1"/>
</dbReference>
<keyword evidence="6" id="KW-0598">Phosphotransferase system</keyword>
<dbReference type="SUPFAM" id="SSF53062">
    <property type="entry name" value="PTS system fructose IIA component-like"/>
    <property type="match status" value="1"/>
</dbReference>
<evidence type="ECO:0000256" key="2">
    <source>
        <dbReference type="ARBA" id="ARBA00022448"/>
    </source>
</evidence>
<dbReference type="Pfam" id="PF03610">
    <property type="entry name" value="EIIA-man"/>
    <property type="match status" value="1"/>
</dbReference>
<dbReference type="PANTHER" id="PTHR33799">
    <property type="entry name" value="PTS PERMEASE-RELATED-RELATED"/>
    <property type="match status" value="1"/>
</dbReference>
<name>A0ABR7DGD9_9CLOT</name>